<dbReference type="Pfam" id="PF00503">
    <property type="entry name" value="G-alpha"/>
    <property type="match status" value="1"/>
</dbReference>
<proteinExistence type="predicted"/>
<dbReference type="GO" id="GO:0005525">
    <property type="term" value="F:GTP binding"/>
    <property type="evidence" value="ECO:0007669"/>
    <property type="project" value="UniProtKB-KW"/>
</dbReference>
<dbReference type="OrthoDB" id="5817230at2759"/>
<dbReference type="Gene3D" id="3.40.50.300">
    <property type="entry name" value="P-loop containing nucleotide triphosphate hydrolases"/>
    <property type="match status" value="2"/>
</dbReference>
<name>A0A8S1EE97_9PELO</name>
<dbReference type="GO" id="GO:0007188">
    <property type="term" value="P:adenylate cyclase-modulating G protein-coupled receptor signaling pathway"/>
    <property type="evidence" value="ECO:0007669"/>
    <property type="project" value="TreeGrafter"/>
</dbReference>
<dbReference type="InterPro" id="IPR011025">
    <property type="entry name" value="GproteinA_insert"/>
</dbReference>
<accession>A0A8S1EE97</accession>
<evidence type="ECO:0000256" key="2">
    <source>
        <dbReference type="ARBA" id="ARBA00022741"/>
    </source>
</evidence>
<dbReference type="AlphaFoldDB" id="A0A8S1EE97"/>
<dbReference type="InterPro" id="IPR001019">
    <property type="entry name" value="Gprotein_alpha_su"/>
</dbReference>
<feature type="binding site" evidence="6">
    <location>
        <position position="84"/>
    </location>
    <ligand>
        <name>Mg(2+)</name>
        <dbReference type="ChEBI" id="CHEBI:18420"/>
    </ligand>
</feature>
<dbReference type="GO" id="GO:0005834">
    <property type="term" value="C:heterotrimeric G-protein complex"/>
    <property type="evidence" value="ECO:0007669"/>
    <property type="project" value="TreeGrafter"/>
</dbReference>
<evidence type="ECO:0000256" key="1">
    <source>
        <dbReference type="ARBA" id="ARBA00022723"/>
    </source>
</evidence>
<feature type="binding site" evidence="5">
    <location>
        <begin position="103"/>
        <end position="107"/>
    </location>
    <ligand>
        <name>GTP</name>
        <dbReference type="ChEBI" id="CHEBI:37565"/>
    </ligand>
</feature>
<dbReference type="GO" id="GO:0031683">
    <property type="term" value="F:G-protein beta/gamma-subunit complex binding"/>
    <property type="evidence" value="ECO:0007669"/>
    <property type="project" value="InterPro"/>
</dbReference>
<comment type="caution">
    <text evidence="7">The sequence shown here is derived from an EMBL/GenBank/DDBJ whole genome shotgun (WGS) entry which is preliminary data.</text>
</comment>
<keyword evidence="3 5" id="KW-0342">GTP-binding</keyword>
<dbReference type="SMART" id="SM00177">
    <property type="entry name" value="ARF"/>
    <property type="match status" value="1"/>
</dbReference>
<dbReference type="PROSITE" id="PS51882">
    <property type="entry name" value="G_ALPHA"/>
    <property type="match status" value="1"/>
</dbReference>
<evidence type="ECO:0000256" key="6">
    <source>
        <dbReference type="PIRSR" id="PIRSR601019-2"/>
    </source>
</evidence>
<keyword evidence="8" id="KW-1185">Reference proteome</keyword>
<dbReference type="Gene3D" id="1.10.400.10">
    <property type="entry name" value="GI Alpha 1, domain 2-like"/>
    <property type="match status" value="1"/>
</dbReference>
<dbReference type="EMBL" id="CADEPM010000001">
    <property type="protein sequence ID" value="CAB3399084.1"/>
    <property type="molecule type" value="Genomic_DNA"/>
</dbReference>
<sequence>MGVCQSLLTSDSEVREQYKVSRAIDKDLEKKSDYLEQKILLLGPGESGKSTVLKQMNFYDEIDRISAPSYVPSSADILHTRVPTTGVVRVEFVLKNIKFQVVDVGGQRSERKKWIHCFDDVNAILFIAAVSEFDQKVVEDNATNRIDEALKLFYDIANSKYFRPASLILFLNKIDLFRKKITNVFISDHFTDFKQENTYENGMLFFRKKFERLILDNAKRAYVHETCAVSDTVQIVLNSVIDTIVQENLKDTGMI</sequence>
<dbReference type="SMART" id="SM00275">
    <property type="entry name" value="G_alpha"/>
    <property type="match status" value="1"/>
</dbReference>
<gene>
    <name evidence="7" type="ORF">CBOVIS_LOCUS2268</name>
</gene>
<evidence type="ECO:0000313" key="7">
    <source>
        <dbReference type="EMBL" id="CAB3399084.1"/>
    </source>
</evidence>
<dbReference type="InterPro" id="IPR027417">
    <property type="entry name" value="P-loop_NTPase"/>
</dbReference>
<dbReference type="Proteomes" id="UP000494206">
    <property type="component" value="Unassembled WGS sequence"/>
</dbReference>
<protein>
    <submittedName>
        <fullName evidence="7">Uncharacterized protein</fullName>
    </submittedName>
</protein>
<dbReference type="SUPFAM" id="SSF52540">
    <property type="entry name" value="P-loop containing nucleoside triphosphate hydrolases"/>
    <property type="match status" value="1"/>
</dbReference>
<dbReference type="GO" id="GO:0046872">
    <property type="term" value="F:metal ion binding"/>
    <property type="evidence" value="ECO:0007669"/>
    <property type="project" value="UniProtKB-KW"/>
</dbReference>
<dbReference type="PANTHER" id="PTHR10218">
    <property type="entry name" value="GTP-BINDING PROTEIN ALPHA SUBUNIT"/>
    <property type="match status" value="1"/>
</dbReference>
<dbReference type="PANTHER" id="PTHR10218:SF225">
    <property type="entry name" value="GUANINE NUCLEOTIDE-BINDING PROTEIN ALPHA-10 SUBUNIT"/>
    <property type="match status" value="1"/>
</dbReference>
<dbReference type="GO" id="GO:0003924">
    <property type="term" value="F:GTPase activity"/>
    <property type="evidence" value="ECO:0007669"/>
    <property type="project" value="InterPro"/>
</dbReference>
<evidence type="ECO:0000256" key="3">
    <source>
        <dbReference type="ARBA" id="ARBA00023134"/>
    </source>
</evidence>
<dbReference type="GO" id="GO:0005737">
    <property type="term" value="C:cytoplasm"/>
    <property type="evidence" value="ECO:0007669"/>
    <property type="project" value="TreeGrafter"/>
</dbReference>
<reference evidence="7 8" key="1">
    <citation type="submission" date="2020-04" db="EMBL/GenBank/DDBJ databases">
        <authorList>
            <person name="Laetsch R D."/>
            <person name="Stevens L."/>
            <person name="Kumar S."/>
            <person name="Blaxter L. M."/>
        </authorList>
    </citation>
    <scope>NUCLEOTIDE SEQUENCE [LARGE SCALE GENOMIC DNA]</scope>
</reference>
<evidence type="ECO:0000256" key="4">
    <source>
        <dbReference type="ARBA" id="ARBA00023224"/>
    </source>
</evidence>
<keyword evidence="2 5" id="KW-0547">Nucleotide-binding</keyword>
<keyword evidence="4" id="KW-0807">Transducer</keyword>
<keyword evidence="6" id="KW-0460">Magnesium</keyword>
<feature type="binding site" evidence="5">
    <location>
        <begin position="78"/>
        <end position="84"/>
    </location>
    <ligand>
        <name>GTP</name>
        <dbReference type="ChEBI" id="CHEBI:37565"/>
    </ligand>
</feature>
<dbReference type="FunFam" id="3.40.50.300:FF:000051">
    <property type="entry name" value="Guanine nucleotide-binding protein subunit alpha"/>
    <property type="match status" value="1"/>
</dbReference>
<evidence type="ECO:0000313" key="8">
    <source>
        <dbReference type="Proteomes" id="UP000494206"/>
    </source>
</evidence>
<evidence type="ECO:0000256" key="5">
    <source>
        <dbReference type="PIRSR" id="PIRSR601019-1"/>
    </source>
</evidence>
<dbReference type="GO" id="GO:0001664">
    <property type="term" value="F:G protein-coupled receptor binding"/>
    <property type="evidence" value="ECO:0007669"/>
    <property type="project" value="TreeGrafter"/>
</dbReference>
<feature type="binding site" evidence="5">
    <location>
        <position position="228"/>
    </location>
    <ligand>
        <name>GTP</name>
        <dbReference type="ChEBI" id="CHEBI:37565"/>
    </ligand>
</feature>
<organism evidence="7 8">
    <name type="scientific">Caenorhabditis bovis</name>
    <dbReference type="NCBI Taxonomy" id="2654633"/>
    <lineage>
        <taxon>Eukaryota</taxon>
        <taxon>Metazoa</taxon>
        <taxon>Ecdysozoa</taxon>
        <taxon>Nematoda</taxon>
        <taxon>Chromadorea</taxon>
        <taxon>Rhabditida</taxon>
        <taxon>Rhabditina</taxon>
        <taxon>Rhabditomorpha</taxon>
        <taxon>Rhabditoidea</taxon>
        <taxon>Rhabditidae</taxon>
        <taxon>Peloderinae</taxon>
        <taxon>Caenorhabditis</taxon>
    </lineage>
</organism>
<dbReference type="CDD" id="cd00066">
    <property type="entry name" value="G-alpha"/>
    <property type="match status" value="1"/>
</dbReference>
<feature type="binding site" evidence="5">
    <location>
        <begin position="172"/>
        <end position="175"/>
    </location>
    <ligand>
        <name>GTP</name>
        <dbReference type="ChEBI" id="CHEBI:37565"/>
    </ligand>
</feature>
<dbReference type="SUPFAM" id="SSF47895">
    <property type="entry name" value="Transducin (alpha subunit), insertion domain"/>
    <property type="match status" value="1"/>
</dbReference>
<keyword evidence="1 6" id="KW-0479">Metal-binding</keyword>